<dbReference type="InterPro" id="IPR036641">
    <property type="entry name" value="HPT_dom_sf"/>
</dbReference>
<protein>
    <submittedName>
        <fullName evidence="4">Hpt domain-containing protein</fullName>
    </submittedName>
</protein>
<dbReference type="InterPro" id="IPR008207">
    <property type="entry name" value="Sig_transdc_His_kin_Hpt_dom"/>
</dbReference>
<keyword evidence="2" id="KW-0597">Phosphoprotein</keyword>
<dbReference type="SUPFAM" id="SSF47226">
    <property type="entry name" value="Histidine-containing phosphotransfer domain, HPT domain"/>
    <property type="match status" value="1"/>
</dbReference>
<name>A0ABP6VD34_9GAMM</name>
<evidence type="ECO:0000256" key="1">
    <source>
        <dbReference type="ARBA" id="ARBA00023012"/>
    </source>
</evidence>
<accession>A0ABP6VD34</accession>
<gene>
    <name evidence="4" type="ORF">GCM10022394_08590</name>
</gene>
<evidence type="ECO:0000259" key="3">
    <source>
        <dbReference type="PROSITE" id="PS50894"/>
    </source>
</evidence>
<organism evidence="4 5">
    <name type="scientific">Zobellella aerophila</name>
    <dbReference type="NCBI Taxonomy" id="870480"/>
    <lineage>
        <taxon>Bacteria</taxon>
        <taxon>Pseudomonadati</taxon>
        <taxon>Pseudomonadota</taxon>
        <taxon>Gammaproteobacteria</taxon>
        <taxon>Aeromonadales</taxon>
        <taxon>Aeromonadaceae</taxon>
        <taxon>Zobellella</taxon>
    </lineage>
</organism>
<dbReference type="Gene3D" id="1.20.120.160">
    <property type="entry name" value="HPT domain"/>
    <property type="match status" value="1"/>
</dbReference>
<keyword evidence="5" id="KW-1185">Reference proteome</keyword>
<sequence length="124" mass="13940">MTDWHSLQSRLPLLDRSRLVHLRQDLGGEVVQRLLSLFIEDIRQQRKDLVQAFADQDYVRLSHSCHSLKSVCGSYGVLRCQFLSEKLEVAGRRGDSEQVSAMTPVLLQGLTALLEEMTNETGGG</sequence>
<evidence type="ECO:0000256" key="2">
    <source>
        <dbReference type="PROSITE-ProRule" id="PRU00110"/>
    </source>
</evidence>
<dbReference type="EMBL" id="BAABCX010000001">
    <property type="protein sequence ID" value="GAA3531571.1"/>
    <property type="molecule type" value="Genomic_DNA"/>
</dbReference>
<dbReference type="Pfam" id="PF01627">
    <property type="entry name" value="Hpt"/>
    <property type="match status" value="1"/>
</dbReference>
<evidence type="ECO:0000313" key="5">
    <source>
        <dbReference type="Proteomes" id="UP001500795"/>
    </source>
</evidence>
<dbReference type="RefSeq" id="WP_344955095.1">
    <property type="nucleotide sequence ID" value="NZ_BAABCX010000001.1"/>
</dbReference>
<evidence type="ECO:0000313" key="4">
    <source>
        <dbReference type="EMBL" id="GAA3531571.1"/>
    </source>
</evidence>
<proteinExistence type="predicted"/>
<feature type="modified residue" description="Phosphohistidine" evidence="2">
    <location>
        <position position="66"/>
    </location>
</feature>
<dbReference type="PROSITE" id="PS50894">
    <property type="entry name" value="HPT"/>
    <property type="match status" value="1"/>
</dbReference>
<reference evidence="5" key="1">
    <citation type="journal article" date="2019" name="Int. J. Syst. Evol. Microbiol.">
        <title>The Global Catalogue of Microorganisms (GCM) 10K type strain sequencing project: providing services to taxonomists for standard genome sequencing and annotation.</title>
        <authorList>
            <consortium name="The Broad Institute Genomics Platform"/>
            <consortium name="The Broad Institute Genome Sequencing Center for Infectious Disease"/>
            <person name="Wu L."/>
            <person name="Ma J."/>
        </authorList>
    </citation>
    <scope>NUCLEOTIDE SEQUENCE [LARGE SCALE GENOMIC DNA]</scope>
    <source>
        <strain evidence="5">JCM 17110</strain>
    </source>
</reference>
<feature type="domain" description="HPt" evidence="3">
    <location>
        <begin position="27"/>
        <end position="124"/>
    </location>
</feature>
<comment type="caution">
    <text evidence="4">The sequence shown here is derived from an EMBL/GenBank/DDBJ whole genome shotgun (WGS) entry which is preliminary data.</text>
</comment>
<keyword evidence="1" id="KW-0902">Two-component regulatory system</keyword>
<dbReference type="Proteomes" id="UP001500795">
    <property type="component" value="Unassembled WGS sequence"/>
</dbReference>